<dbReference type="InterPro" id="IPR007123">
    <property type="entry name" value="Gelsolin-like_dom"/>
</dbReference>
<proteinExistence type="predicted"/>
<feature type="domain" description="Gelsolin-like" evidence="2">
    <location>
        <begin position="5"/>
        <end position="44"/>
    </location>
</feature>
<dbReference type="InParanoid" id="A0A5E4FS71"/>
<protein>
    <submittedName>
        <fullName evidence="4">PREDICTED: villin-3</fullName>
    </submittedName>
</protein>
<dbReference type="EMBL" id="CABIKO010000188">
    <property type="protein sequence ID" value="VVA30356.1"/>
    <property type="molecule type" value="Genomic_DNA"/>
</dbReference>
<reference evidence="3 6" key="3">
    <citation type="journal article" date="2022" name="G3 (Bethesda)">
        <title>Whole-genome sequence and methylome profiling of the almond [Prunus dulcis (Mill.) D.A. Webb] cultivar 'Nonpareil'.</title>
        <authorList>
            <person name="D'Amico-Willman K.M."/>
            <person name="Ouma W.Z."/>
            <person name="Meulia T."/>
            <person name="Sideli G.M."/>
            <person name="Gradziel T.M."/>
            <person name="Fresnedo-Ramirez J."/>
        </authorList>
    </citation>
    <scope>NUCLEOTIDE SEQUENCE [LARGE SCALE GENOMIC DNA]</scope>
    <source>
        <strain evidence="3">Clone GOH B32 T37-40</strain>
    </source>
</reference>
<evidence type="ECO:0000313" key="4">
    <source>
        <dbReference type="EMBL" id="VVA30356.1"/>
    </source>
</evidence>
<evidence type="ECO:0000256" key="1">
    <source>
        <dbReference type="SAM" id="MobiDB-lite"/>
    </source>
</evidence>
<reference evidence="4" key="1">
    <citation type="submission" date="2019-07" db="EMBL/GenBank/DDBJ databases">
        <authorList>
            <person name="Alioto T."/>
            <person name="Alioto T."/>
            <person name="Gomez Garrido J."/>
        </authorList>
    </citation>
    <scope>NUCLEOTIDE SEQUENCE</scope>
</reference>
<dbReference type="InterPro" id="IPR029006">
    <property type="entry name" value="ADF-H/Gelsolin-like_dom_sf"/>
</dbReference>
<dbReference type="Gene3D" id="3.40.20.10">
    <property type="entry name" value="Severin"/>
    <property type="match status" value="1"/>
</dbReference>
<feature type="region of interest" description="Disordered" evidence="1">
    <location>
        <begin position="89"/>
        <end position="136"/>
    </location>
</feature>
<name>A0A5E4FS71_PRUDU</name>
<sequence length="136" mass="15171">MSFLSLNSTECFLLQSGSSIFAWNGNQCTIEQQQLLAKLAEFLKMLALTSDLLLLDNFDYVFVLVNLKLYNFCYTHVLAAEAKSVNAFSETDGSQEVPEVKETGEAPASESNGDDSEPEQETMQDENDSESNYFLL</sequence>
<feature type="compositionally biased region" description="Acidic residues" evidence="1">
    <location>
        <begin position="112"/>
        <end position="129"/>
    </location>
</feature>
<accession>A0A5E4FS71</accession>
<dbReference type="Pfam" id="PF00626">
    <property type="entry name" value="Gelsolin"/>
    <property type="match status" value="1"/>
</dbReference>
<evidence type="ECO:0000259" key="2">
    <source>
        <dbReference type="Pfam" id="PF00626"/>
    </source>
</evidence>
<dbReference type="AlphaFoldDB" id="A0A5E4FS71"/>
<evidence type="ECO:0000313" key="3">
    <source>
        <dbReference type="EMBL" id="KAI5310936.1"/>
    </source>
</evidence>
<dbReference type="Gramene" id="VVA30356">
    <property type="protein sequence ID" value="VVA30356"/>
    <property type="gene ID" value="Prudul26B009047"/>
</dbReference>
<keyword evidence="6" id="KW-1185">Reference proteome</keyword>
<dbReference type="Proteomes" id="UP000327085">
    <property type="component" value="Chromosome 7"/>
</dbReference>
<organism evidence="4 5">
    <name type="scientific">Prunus dulcis</name>
    <name type="common">Almond</name>
    <name type="synonym">Amygdalus dulcis</name>
    <dbReference type="NCBI Taxonomy" id="3755"/>
    <lineage>
        <taxon>Eukaryota</taxon>
        <taxon>Viridiplantae</taxon>
        <taxon>Streptophyta</taxon>
        <taxon>Embryophyta</taxon>
        <taxon>Tracheophyta</taxon>
        <taxon>Spermatophyta</taxon>
        <taxon>Magnoliopsida</taxon>
        <taxon>eudicotyledons</taxon>
        <taxon>Gunneridae</taxon>
        <taxon>Pentapetalae</taxon>
        <taxon>rosids</taxon>
        <taxon>fabids</taxon>
        <taxon>Rosales</taxon>
        <taxon>Rosaceae</taxon>
        <taxon>Amygdaloideae</taxon>
        <taxon>Amygdaleae</taxon>
        <taxon>Prunus</taxon>
    </lineage>
</organism>
<reference evidence="5" key="2">
    <citation type="journal article" date="2020" name="Plant J.">
        <title>Transposons played a major role in the diversification between the closely related almond and peach genomes: results from the almond genome sequence.</title>
        <authorList>
            <person name="Alioto T."/>
            <person name="Alexiou K.G."/>
            <person name="Bardil A."/>
            <person name="Barteri F."/>
            <person name="Castanera R."/>
            <person name="Cruz F."/>
            <person name="Dhingra A."/>
            <person name="Duval H."/>
            <person name="Fernandez I Marti A."/>
            <person name="Frias L."/>
            <person name="Galan B."/>
            <person name="Garcia J.L."/>
            <person name="Howad W."/>
            <person name="Gomez-Garrido J."/>
            <person name="Gut M."/>
            <person name="Julca I."/>
            <person name="Morata J."/>
            <person name="Puigdomenech P."/>
            <person name="Ribeca P."/>
            <person name="Rubio Cabetas M.J."/>
            <person name="Vlasova A."/>
            <person name="Wirthensohn M."/>
            <person name="Garcia-Mas J."/>
            <person name="Gabaldon T."/>
            <person name="Casacuberta J.M."/>
            <person name="Arus P."/>
        </authorList>
    </citation>
    <scope>NUCLEOTIDE SEQUENCE [LARGE SCALE GENOMIC DNA]</scope>
    <source>
        <strain evidence="5">cv. Texas</strain>
    </source>
</reference>
<evidence type="ECO:0000313" key="6">
    <source>
        <dbReference type="Proteomes" id="UP001054821"/>
    </source>
</evidence>
<dbReference type="EMBL" id="JAJFAZ020000103">
    <property type="protein sequence ID" value="KAI5310936.1"/>
    <property type="molecule type" value="Genomic_DNA"/>
</dbReference>
<dbReference type="Proteomes" id="UP001054821">
    <property type="component" value="Unassembled WGS sequence"/>
</dbReference>
<gene>
    <name evidence="4" type="ORF">ALMOND_2B009047</name>
    <name evidence="3" type="ORF">L3X38_040741</name>
</gene>
<dbReference type="SUPFAM" id="SSF55753">
    <property type="entry name" value="Actin depolymerizing proteins"/>
    <property type="match status" value="1"/>
</dbReference>
<evidence type="ECO:0000313" key="5">
    <source>
        <dbReference type="Proteomes" id="UP000327085"/>
    </source>
</evidence>